<feature type="transmembrane region" description="Helical" evidence="1">
    <location>
        <begin position="6"/>
        <end position="26"/>
    </location>
</feature>
<evidence type="ECO:0000313" key="2">
    <source>
        <dbReference type="EMBL" id="ERT07618.1"/>
    </source>
</evidence>
<keyword evidence="1" id="KW-1133">Transmembrane helix</keyword>
<keyword evidence="1" id="KW-0812">Transmembrane</keyword>
<comment type="caution">
    <text evidence="2">The sequence shown here is derived from an EMBL/GenBank/DDBJ whole genome shotgun (WGS) entry which is preliminary data.</text>
</comment>
<keyword evidence="1" id="KW-0472">Membrane</keyword>
<accession>U7QIA0</accession>
<dbReference type="Proteomes" id="UP000017127">
    <property type="component" value="Unassembled WGS sequence"/>
</dbReference>
<dbReference type="EMBL" id="AUZM01000019">
    <property type="protein sequence ID" value="ERT07618.1"/>
    <property type="molecule type" value="Genomic_DNA"/>
</dbReference>
<proteinExistence type="predicted"/>
<protein>
    <submittedName>
        <fullName evidence="2">Uncharacterized protein</fullName>
    </submittedName>
</protein>
<dbReference type="OrthoDB" id="9877699at2"/>
<dbReference type="AlphaFoldDB" id="U7QIA0"/>
<reference evidence="2 3" key="1">
    <citation type="journal article" date="2013" name="Front. Microbiol.">
        <title>Comparative genomic analyses of the cyanobacterium, Lyngbya aestuarii BL J, a powerful hydrogen producer.</title>
        <authorList>
            <person name="Kothari A."/>
            <person name="Vaughn M."/>
            <person name="Garcia-Pichel F."/>
        </authorList>
    </citation>
    <scope>NUCLEOTIDE SEQUENCE [LARGE SCALE GENOMIC DNA]</scope>
    <source>
        <strain evidence="2 3">BL J</strain>
    </source>
</reference>
<name>U7QIA0_9CYAN</name>
<organism evidence="2 3">
    <name type="scientific">Lyngbya aestuarii BL J</name>
    <dbReference type="NCBI Taxonomy" id="1348334"/>
    <lineage>
        <taxon>Bacteria</taxon>
        <taxon>Bacillati</taxon>
        <taxon>Cyanobacteriota</taxon>
        <taxon>Cyanophyceae</taxon>
        <taxon>Oscillatoriophycideae</taxon>
        <taxon>Oscillatoriales</taxon>
        <taxon>Microcoleaceae</taxon>
        <taxon>Lyngbya</taxon>
    </lineage>
</organism>
<sequence length="57" mass="6037">MDTGLLSGLLLAFVNGMICLALPLILASTQRQSRQATDLTALSPSFKSSELISQEAN</sequence>
<dbReference type="RefSeq" id="WP_023066098.1">
    <property type="nucleotide sequence ID" value="NZ_AUZM01000019.1"/>
</dbReference>
<gene>
    <name evidence="2" type="ORF">M595_2386</name>
</gene>
<evidence type="ECO:0000256" key="1">
    <source>
        <dbReference type="SAM" id="Phobius"/>
    </source>
</evidence>
<keyword evidence="3" id="KW-1185">Reference proteome</keyword>
<evidence type="ECO:0000313" key="3">
    <source>
        <dbReference type="Proteomes" id="UP000017127"/>
    </source>
</evidence>